<keyword evidence="5 9" id="KW-0812">Transmembrane</keyword>
<comment type="subunit">
    <text evidence="4">Homooligomer.</text>
</comment>
<reference evidence="11" key="1">
    <citation type="journal article" date="2020" name="Stud. Mycol.">
        <title>101 Dothideomycetes genomes: a test case for predicting lifestyles and emergence of pathogens.</title>
        <authorList>
            <person name="Haridas S."/>
            <person name="Albert R."/>
            <person name="Binder M."/>
            <person name="Bloem J."/>
            <person name="Labutti K."/>
            <person name="Salamov A."/>
            <person name="Andreopoulos B."/>
            <person name="Baker S."/>
            <person name="Barry K."/>
            <person name="Bills G."/>
            <person name="Bluhm B."/>
            <person name="Cannon C."/>
            <person name="Castanera R."/>
            <person name="Culley D."/>
            <person name="Daum C."/>
            <person name="Ezra D."/>
            <person name="Gonzalez J."/>
            <person name="Henrissat B."/>
            <person name="Kuo A."/>
            <person name="Liang C."/>
            <person name="Lipzen A."/>
            <person name="Lutzoni F."/>
            <person name="Magnuson J."/>
            <person name="Mondo S."/>
            <person name="Nolan M."/>
            <person name="Ohm R."/>
            <person name="Pangilinan J."/>
            <person name="Park H.-J."/>
            <person name="Ramirez L."/>
            <person name="Alfaro M."/>
            <person name="Sun H."/>
            <person name="Tritt A."/>
            <person name="Yoshinaga Y."/>
            <person name="Zwiers L.-H."/>
            <person name="Turgeon B."/>
            <person name="Goodwin S."/>
            <person name="Spatafora J."/>
            <person name="Crous P."/>
            <person name="Grigoriev I."/>
        </authorList>
    </citation>
    <scope>NUCLEOTIDE SEQUENCE</scope>
    <source>
        <strain evidence="11">CBS 121167</strain>
    </source>
</reference>
<comment type="similarity">
    <text evidence="3">Belongs to the TPT transporter family. SLC35D subfamily.</text>
</comment>
<evidence type="ECO:0000313" key="11">
    <source>
        <dbReference type="EMBL" id="KAF2135532.1"/>
    </source>
</evidence>
<feature type="transmembrane region" description="Helical" evidence="9">
    <location>
        <begin position="302"/>
        <end position="321"/>
    </location>
</feature>
<evidence type="ECO:0000256" key="3">
    <source>
        <dbReference type="ARBA" id="ARBA00010425"/>
    </source>
</evidence>
<feature type="region of interest" description="Disordered" evidence="8">
    <location>
        <begin position="329"/>
        <end position="349"/>
    </location>
</feature>
<dbReference type="GO" id="GO:0005789">
    <property type="term" value="C:endoplasmic reticulum membrane"/>
    <property type="evidence" value="ECO:0007669"/>
    <property type="project" value="UniProtKB-SubCell"/>
</dbReference>
<evidence type="ECO:0000256" key="7">
    <source>
        <dbReference type="ARBA" id="ARBA00023136"/>
    </source>
</evidence>
<feature type="transmembrane region" description="Helical" evidence="9">
    <location>
        <begin position="176"/>
        <end position="199"/>
    </location>
</feature>
<name>A0A6A6AU45_9PEZI</name>
<comment type="subcellular location">
    <subcellularLocation>
        <location evidence="2">Endoplasmic reticulum membrane</location>
        <topology evidence="2">Multi-pass membrane protein</topology>
    </subcellularLocation>
</comment>
<evidence type="ECO:0000256" key="8">
    <source>
        <dbReference type="SAM" id="MobiDB-lite"/>
    </source>
</evidence>
<feature type="transmembrane region" description="Helical" evidence="9">
    <location>
        <begin position="211"/>
        <end position="231"/>
    </location>
</feature>
<keyword evidence="6 9" id="KW-1133">Transmembrane helix</keyword>
<feature type="transmembrane region" description="Helical" evidence="9">
    <location>
        <begin position="152"/>
        <end position="170"/>
    </location>
</feature>
<evidence type="ECO:0000256" key="4">
    <source>
        <dbReference type="ARBA" id="ARBA00011182"/>
    </source>
</evidence>
<dbReference type="Proteomes" id="UP000799438">
    <property type="component" value="Unassembled WGS sequence"/>
</dbReference>
<evidence type="ECO:0000256" key="9">
    <source>
        <dbReference type="SAM" id="Phobius"/>
    </source>
</evidence>
<proteinExistence type="inferred from homology"/>
<protein>
    <recommendedName>
        <fullName evidence="10">Sugar phosphate transporter domain-containing protein</fullName>
    </recommendedName>
</protein>
<feature type="transmembrane region" description="Helical" evidence="9">
    <location>
        <begin position="275"/>
        <end position="296"/>
    </location>
</feature>
<evidence type="ECO:0000313" key="12">
    <source>
        <dbReference type="Proteomes" id="UP000799438"/>
    </source>
</evidence>
<dbReference type="AlphaFoldDB" id="A0A6A6AU45"/>
<dbReference type="RefSeq" id="XP_033391250.1">
    <property type="nucleotide sequence ID" value="XM_033539493.1"/>
</dbReference>
<keyword evidence="12" id="KW-1185">Reference proteome</keyword>
<feature type="transmembrane region" description="Helical" evidence="9">
    <location>
        <begin position="98"/>
        <end position="121"/>
    </location>
</feature>
<dbReference type="InterPro" id="IPR050186">
    <property type="entry name" value="TPT_transporter"/>
</dbReference>
<gene>
    <name evidence="11" type="ORF">K452DRAFT_281401</name>
</gene>
<sequence length="349" mass="38064">MVPFNPARYRDLTGAVASVDETPIATEYTIPTKTKLLHLGLYFLLNLSLTLYNKAVLQKFTYPWTLTAIHAGSASLGCYILLLRDHFQLAHLSRHEKFLLGAFSLLFTINIAMSNVSLALVSVPFHQIMRSTCPVFTILIYRIFYARTYSQGTYLSLIPLILGVGVATFGDYYFSTLGFILTLAGVLLATIKTVVSNRLMTGSLALHPLEILLRMSPLAALQSIIYAYFAGELGALSENISTFTALDVLLIAGNGFIAFALNVSSFNANKLAGALTMTVCANVKQCLTILLGIVIFNVKVGIVNGIGIVIALAGAAFYSRVELSTKMAKQQRSQTGGDEEERVPMIQQR</sequence>
<feature type="transmembrane region" description="Helical" evidence="9">
    <location>
        <begin position="61"/>
        <end position="82"/>
    </location>
</feature>
<dbReference type="Pfam" id="PF03151">
    <property type="entry name" value="TPT"/>
    <property type="match status" value="1"/>
</dbReference>
<feature type="transmembrane region" description="Helical" evidence="9">
    <location>
        <begin position="243"/>
        <end position="263"/>
    </location>
</feature>
<keyword evidence="7 9" id="KW-0472">Membrane</keyword>
<dbReference type="PANTHER" id="PTHR11132">
    <property type="entry name" value="SOLUTE CARRIER FAMILY 35"/>
    <property type="match status" value="1"/>
</dbReference>
<evidence type="ECO:0000256" key="6">
    <source>
        <dbReference type="ARBA" id="ARBA00022989"/>
    </source>
</evidence>
<evidence type="ECO:0000256" key="5">
    <source>
        <dbReference type="ARBA" id="ARBA00022692"/>
    </source>
</evidence>
<organism evidence="11 12">
    <name type="scientific">Aplosporella prunicola CBS 121167</name>
    <dbReference type="NCBI Taxonomy" id="1176127"/>
    <lineage>
        <taxon>Eukaryota</taxon>
        <taxon>Fungi</taxon>
        <taxon>Dikarya</taxon>
        <taxon>Ascomycota</taxon>
        <taxon>Pezizomycotina</taxon>
        <taxon>Dothideomycetes</taxon>
        <taxon>Dothideomycetes incertae sedis</taxon>
        <taxon>Botryosphaeriales</taxon>
        <taxon>Aplosporellaceae</taxon>
        <taxon>Aplosporella</taxon>
    </lineage>
</organism>
<evidence type="ECO:0000256" key="1">
    <source>
        <dbReference type="ARBA" id="ARBA00003420"/>
    </source>
</evidence>
<evidence type="ECO:0000256" key="2">
    <source>
        <dbReference type="ARBA" id="ARBA00004477"/>
    </source>
</evidence>
<evidence type="ECO:0000259" key="10">
    <source>
        <dbReference type="Pfam" id="PF03151"/>
    </source>
</evidence>
<dbReference type="OrthoDB" id="10261634at2759"/>
<dbReference type="GeneID" id="54296989"/>
<dbReference type="InterPro" id="IPR004853">
    <property type="entry name" value="Sugar_P_trans_dom"/>
</dbReference>
<dbReference type="EMBL" id="ML995573">
    <property type="protein sequence ID" value="KAF2135532.1"/>
    <property type="molecule type" value="Genomic_DNA"/>
</dbReference>
<feature type="domain" description="Sugar phosphate transporter" evidence="10">
    <location>
        <begin position="37"/>
        <end position="319"/>
    </location>
</feature>
<comment type="function">
    <text evidence="1">Involved in the import of GDP-mannose from the cytoplasm into the Golgi lumen.</text>
</comment>
<accession>A0A6A6AU45</accession>